<dbReference type="PATRIC" id="fig|34073.19.peg.6851"/>
<evidence type="ECO:0000313" key="2">
    <source>
        <dbReference type="Proteomes" id="UP000035170"/>
    </source>
</evidence>
<evidence type="ECO:0008006" key="3">
    <source>
        <dbReference type="Google" id="ProtNLM"/>
    </source>
</evidence>
<dbReference type="InterPro" id="IPR009267">
    <property type="entry name" value="NTP_transf_6"/>
</dbReference>
<comment type="caution">
    <text evidence="1">The sequence shown here is derived from an EMBL/GenBank/DDBJ whole genome shotgun (WGS) entry which is preliminary data.</text>
</comment>
<dbReference type="Pfam" id="PF06042">
    <property type="entry name" value="NTP_transf_6"/>
    <property type="match status" value="1"/>
</dbReference>
<dbReference type="AlphaFoldDB" id="A0A0H2LUS9"/>
<proteinExistence type="predicted"/>
<evidence type="ECO:0000313" key="1">
    <source>
        <dbReference type="EMBL" id="KLN52272.1"/>
    </source>
</evidence>
<reference evidence="1 2" key="1">
    <citation type="submission" date="2015-03" db="EMBL/GenBank/DDBJ databases">
        <title>Genome sequence of Variovorax paradoxus TBEA6.</title>
        <authorList>
            <person name="Poehlein A."/>
            <person name="Schuldes J."/>
            <person name="Wuebbeler J.H."/>
            <person name="Hiessl S."/>
            <person name="Steinbuechel A."/>
            <person name="Daniel R."/>
        </authorList>
    </citation>
    <scope>NUCLEOTIDE SEQUENCE [LARGE SCALE GENOMIC DNA]</scope>
    <source>
        <strain evidence="1 2">TBEA6</strain>
    </source>
</reference>
<dbReference type="EMBL" id="JZWI01000059">
    <property type="protein sequence ID" value="KLN52272.1"/>
    <property type="molecule type" value="Genomic_DNA"/>
</dbReference>
<keyword evidence="2" id="KW-1185">Reference proteome</keyword>
<dbReference type="Proteomes" id="UP000035170">
    <property type="component" value="Unassembled WGS sequence"/>
</dbReference>
<dbReference type="PANTHER" id="PTHR39166">
    <property type="entry name" value="BLL1166 PROTEIN"/>
    <property type="match status" value="1"/>
</dbReference>
<dbReference type="PANTHER" id="PTHR39166:SF1">
    <property type="entry name" value="BLL1166 PROTEIN"/>
    <property type="match status" value="1"/>
</dbReference>
<dbReference type="RefSeq" id="WP_047787629.1">
    <property type="nucleotide sequence ID" value="NZ_JZWI01000059.1"/>
</dbReference>
<protein>
    <recommendedName>
        <fullName evidence="3">Nucleotidyltransferase family protein</fullName>
    </recommendedName>
</protein>
<accession>A0A0H2LUS9</accession>
<organism evidence="1 2">
    <name type="scientific">Variovorax paradoxus</name>
    <dbReference type="NCBI Taxonomy" id="34073"/>
    <lineage>
        <taxon>Bacteria</taxon>
        <taxon>Pseudomonadati</taxon>
        <taxon>Pseudomonadota</taxon>
        <taxon>Betaproteobacteria</taxon>
        <taxon>Burkholderiales</taxon>
        <taxon>Comamonadaceae</taxon>
        <taxon>Variovorax</taxon>
    </lineage>
</organism>
<sequence length="179" mass="19710">MVTASDELMAALRAVRSLGLQSWCIGAGAVRSLVWDTLHGFDRRSAVEDLDVVYFDAKAGPEQDADLENRLRSAMPGFHWEVTNQAGVHRWLAAALGQVVPPLASLEEGVATWPEFATCVGVYLNGDESLGVVAPHGLDDLFELRVRHNPLRASLATYRQRVAAKRFGERWPRLSIDMG</sequence>
<name>A0A0H2LUS9_VARPD</name>
<gene>
    <name evidence="1" type="ORF">VPARA_66480</name>
</gene>